<organism evidence="1 2">
    <name type="scientific">Acaulospora colombiana</name>
    <dbReference type="NCBI Taxonomy" id="27376"/>
    <lineage>
        <taxon>Eukaryota</taxon>
        <taxon>Fungi</taxon>
        <taxon>Fungi incertae sedis</taxon>
        <taxon>Mucoromycota</taxon>
        <taxon>Glomeromycotina</taxon>
        <taxon>Glomeromycetes</taxon>
        <taxon>Diversisporales</taxon>
        <taxon>Acaulosporaceae</taxon>
        <taxon>Acaulospora</taxon>
    </lineage>
</organism>
<keyword evidence="2" id="KW-1185">Reference proteome</keyword>
<reference evidence="1" key="1">
    <citation type="submission" date="2021-06" db="EMBL/GenBank/DDBJ databases">
        <authorList>
            <person name="Kallberg Y."/>
            <person name="Tangrot J."/>
            <person name="Rosling A."/>
        </authorList>
    </citation>
    <scope>NUCLEOTIDE SEQUENCE</scope>
    <source>
        <strain evidence="1">CL356</strain>
    </source>
</reference>
<dbReference type="Proteomes" id="UP000789525">
    <property type="component" value="Unassembled WGS sequence"/>
</dbReference>
<accession>A0ACA9NC99</accession>
<sequence>MISSSSLSLRPTSMQSHSSDEKKMELLINLVEPSIILRGNPHEAPGTFLRGQLMLNLSKPTNIRKIEIKFIGKAKTFWVAGLKNEQQAHTEKHETINRKVQFVIPPPTAEEPSQHGKFGLKNLSVKFKDPNMVSAGSYVEHGSIRYKLIAEVSRSMLLPKLVKKYDLKIVRILPDYEISEGIALLRDYDSTLRYEISIPKRAYSLGQTVPIEVKLIPLIKNLKIRGLLVELLEEITYTANGAQAGTTKVVTTHNSDNLVHENLLQDQDDIEDISYHETLRFFIPNETNYSMNTPLINISHNFKIYFIVNFPHDPDDNSKTKLFVRCPITIISCVEAGQFFDLPNYEEKFCTCDPEYERVARLVLGEAATEGCNCGGRNTEPETSVTGCGNCGNYRNCENCGNCENCDLQ</sequence>
<comment type="caution">
    <text evidence="1">The sequence shown here is derived from an EMBL/GenBank/DDBJ whole genome shotgun (WGS) entry which is preliminary data.</text>
</comment>
<evidence type="ECO:0000313" key="1">
    <source>
        <dbReference type="EMBL" id="CAG8642631.1"/>
    </source>
</evidence>
<evidence type="ECO:0000313" key="2">
    <source>
        <dbReference type="Proteomes" id="UP000789525"/>
    </source>
</evidence>
<gene>
    <name evidence="1" type="ORF">ACOLOM_LOCUS7991</name>
</gene>
<feature type="non-terminal residue" evidence="1">
    <location>
        <position position="409"/>
    </location>
</feature>
<protein>
    <submittedName>
        <fullName evidence="1">1993_t:CDS:1</fullName>
    </submittedName>
</protein>
<proteinExistence type="predicted"/>
<name>A0ACA9NC99_9GLOM</name>
<dbReference type="EMBL" id="CAJVPT010019626">
    <property type="protein sequence ID" value="CAG8642631.1"/>
    <property type="molecule type" value="Genomic_DNA"/>
</dbReference>